<dbReference type="InterPro" id="IPR050698">
    <property type="entry name" value="MBL"/>
</dbReference>
<keyword evidence="3" id="KW-1185">Reference proteome</keyword>
<dbReference type="PANTHER" id="PTHR11203">
    <property type="entry name" value="CLEAVAGE AND POLYADENYLATION SPECIFICITY FACTOR FAMILY MEMBER"/>
    <property type="match status" value="1"/>
</dbReference>
<dbReference type="Proteomes" id="UP000024547">
    <property type="component" value="Unassembled WGS sequence"/>
</dbReference>
<dbReference type="Gene3D" id="3.60.15.10">
    <property type="entry name" value="Ribonuclease Z/Hydroxyacylglutathione hydrolase-like"/>
    <property type="match status" value="1"/>
</dbReference>
<dbReference type="PATRIC" id="fig|1280948.3.peg.2566"/>
<dbReference type="InterPro" id="IPR026360">
    <property type="entry name" value="Xnuc_lig_assoc"/>
</dbReference>
<evidence type="ECO:0000313" key="2">
    <source>
        <dbReference type="EMBL" id="KCZ59616.1"/>
    </source>
</evidence>
<dbReference type="Gene3D" id="3.40.50.10890">
    <property type="match status" value="1"/>
</dbReference>
<reference evidence="2 3" key="1">
    <citation type="journal article" date="2014" name="Antonie Van Leeuwenhoek">
        <title>Hyphomonas beringensis sp. nov. and Hyphomonas chukchiensis sp. nov., isolated from surface seawater of the Bering Sea and Chukchi Sea.</title>
        <authorList>
            <person name="Li C."/>
            <person name="Lai Q."/>
            <person name="Li G."/>
            <person name="Dong C."/>
            <person name="Wang J."/>
            <person name="Liao Y."/>
            <person name="Shao Z."/>
        </authorList>
    </citation>
    <scope>NUCLEOTIDE SEQUENCE [LARGE SCALE GENOMIC DNA]</scope>
    <source>
        <strain evidence="2 3">22II1-22F38</strain>
    </source>
</reference>
<dbReference type="NCBIfam" id="TIGR04122">
    <property type="entry name" value="Xnuc_lig_assoc"/>
    <property type="match status" value="1"/>
</dbReference>
<sequence length="342" mass="38056">MLRPDLLLHPTPKGLYCPPGDFYLDPVRGAVDRAVISHGHSDHARGGHGKVLAHPHTLAIMAARYGDSFAKQTQAVEYGEAIEINGVTVWLSPAGHILGSSQIVVEHKGLRMVFTGDYKRRADPTCPGFEPVENTHVFISEATFGLPVFRHPPTDQEIDRLMRSVADNPDRTHCIGAYSLGKAQRVIKHLRLAGHDRPIYIHGSLEKLCEVYEAAGVTLGELRPATLEDRSKAAREAFRGEIVIAPPGAFEGKWAQRFPDPVIGFASGWMSVKQRAKQRGVELPLVISDHADWDELTDTVREVDPQELWITYGREDALVRWAELEGRRAKPLRMVGYEEEMG</sequence>
<dbReference type="InterPro" id="IPR001279">
    <property type="entry name" value="Metallo-B-lactamas"/>
</dbReference>
<protein>
    <recommendedName>
        <fullName evidence="1">Metallo-beta-lactamase domain-containing protein</fullName>
    </recommendedName>
</protein>
<evidence type="ECO:0000259" key="1">
    <source>
        <dbReference type="Pfam" id="PF00753"/>
    </source>
</evidence>
<comment type="caution">
    <text evidence="2">The sequence shown here is derived from an EMBL/GenBank/DDBJ whole genome shotgun (WGS) entry which is preliminary data.</text>
</comment>
<dbReference type="AlphaFoldDB" id="A0A059DZC8"/>
<dbReference type="Pfam" id="PF00753">
    <property type="entry name" value="Lactamase_B"/>
    <property type="match status" value="1"/>
</dbReference>
<dbReference type="STRING" id="1280948.HY36_17820"/>
<dbReference type="SUPFAM" id="SSF56281">
    <property type="entry name" value="Metallo-hydrolase/oxidoreductase"/>
    <property type="match status" value="1"/>
</dbReference>
<dbReference type="RefSeq" id="WP_035553458.1">
    <property type="nucleotide sequence ID" value="NZ_AWFH01000036.1"/>
</dbReference>
<dbReference type="GO" id="GO:0004521">
    <property type="term" value="F:RNA endonuclease activity"/>
    <property type="evidence" value="ECO:0007669"/>
    <property type="project" value="TreeGrafter"/>
</dbReference>
<organism evidence="2 3">
    <name type="scientific">Hyphomonas atlantica</name>
    <dbReference type="NCBI Taxonomy" id="1280948"/>
    <lineage>
        <taxon>Bacteria</taxon>
        <taxon>Pseudomonadati</taxon>
        <taxon>Pseudomonadota</taxon>
        <taxon>Alphaproteobacteria</taxon>
        <taxon>Hyphomonadales</taxon>
        <taxon>Hyphomonadaceae</taxon>
        <taxon>Hyphomonas</taxon>
    </lineage>
</organism>
<dbReference type="OrthoDB" id="9803916at2"/>
<gene>
    <name evidence="2" type="ORF">HY36_17820</name>
</gene>
<dbReference type="eggNOG" id="COG1236">
    <property type="taxonomic scope" value="Bacteria"/>
</dbReference>
<dbReference type="PANTHER" id="PTHR11203:SF49">
    <property type="entry name" value="BLL1145 PROTEIN"/>
    <property type="match status" value="1"/>
</dbReference>
<dbReference type="InterPro" id="IPR036866">
    <property type="entry name" value="RibonucZ/Hydroxyglut_hydro"/>
</dbReference>
<name>A0A059DZC8_9PROT</name>
<dbReference type="EMBL" id="AWFH01000036">
    <property type="protein sequence ID" value="KCZ59616.1"/>
    <property type="molecule type" value="Genomic_DNA"/>
</dbReference>
<feature type="domain" description="Metallo-beta-lactamase" evidence="1">
    <location>
        <begin position="31"/>
        <end position="159"/>
    </location>
</feature>
<accession>A0A059DZC8</accession>
<evidence type="ECO:0000313" key="3">
    <source>
        <dbReference type="Proteomes" id="UP000024547"/>
    </source>
</evidence>
<proteinExistence type="predicted"/>